<dbReference type="Pfam" id="PF14742">
    <property type="entry name" value="GDE_N_bis"/>
    <property type="match status" value="1"/>
</dbReference>
<evidence type="ECO:0000313" key="4">
    <source>
        <dbReference type="EMBL" id="CAA2110500.1"/>
    </source>
</evidence>
<dbReference type="Gene3D" id="1.50.10.10">
    <property type="match status" value="1"/>
</dbReference>
<gene>
    <name evidence="4" type="ORF">VVAX_06739</name>
</gene>
<dbReference type="AlphaFoldDB" id="A0A679JBX5"/>
<accession>A0A679JBX5</accession>
<evidence type="ECO:0000259" key="3">
    <source>
        <dbReference type="Pfam" id="PF22422"/>
    </source>
</evidence>
<feature type="region of interest" description="Disordered" evidence="1">
    <location>
        <begin position="1"/>
        <end position="21"/>
    </location>
</feature>
<reference evidence="4" key="1">
    <citation type="submission" date="2019-12" db="EMBL/GenBank/DDBJ databases">
        <authorList>
            <person name="Cremers G."/>
        </authorList>
    </citation>
    <scope>NUCLEOTIDE SEQUENCE</scope>
    <source>
        <strain evidence="4">Vvax</strain>
    </source>
</reference>
<sequence>MTSPHPEGVKPARSTAADTSVPRTPDHLFVLKDGDSFAVADTYGDIAGSGDGFFQDDTRLLSSFHLLLEGERPTLLSSDVSRDNVFFTAHLTNRPLPPLGGDSLPQGVVHIERRRLLWDGLLRERITLSNYSTTATRLQVELDYDADFSDTFEVRGERRPQRGEFLAPRVQAASVELSYRGLDGVTRCTRLAFSIEPTAIDERRCHFDLILGGREDIALYVDIGPAASAPARAQFRAAGAAARRSMRTRQRSGARIRTSSRQFQAWLDRSGADLALLTTALPTGPYPYAGIPWFSTPFGRDAIITALQTLWLKPSLARGVLAYLASHQAQETSAFRDAEPGKIMHELRKGEMTAMGELPFGRYYGGVDTTPLFVMLAAAYARRTADRSFIVGLWPSLVAATAWIQRNAFRHDGFLSYARAQASGLANQGWKDSHDAIFHEDGRTPEGPIALVEVQGYAVAALRGMALLAKWLGNDAEAAPYAQAAEAWAERVESRFWQEDMQFYALALDGAGAPCRVYASNAGHLLYTGLPSEARGRAVARRLLASGLESGWGLRTLSSKAIRYNPMSYHNGSVWPHDVALCAAGMARYGERDSTARLTSEMFECASQVGMRLPELFCGFEKAHGEAPVSYPVACLPQAWAAGSVFMLLQGCLGIDINAMHGRIVVAQPVLPSEIDELELRDLRLPQGTADLRLHRRGGTMQAVASRRPGADSLQIDLRL</sequence>
<protein>
    <recommendedName>
        <fullName evidence="5">Amylo-alpha-1,6-glucosidase</fullName>
    </recommendedName>
</protein>
<name>A0A679JBX5_VARPD</name>
<dbReference type="RefSeq" id="WP_339095070.1">
    <property type="nucleotide sequence ID" value="NZ_LR743508.1"/>
</dbReference>
<evidence type="ECO:0000259" key="2">
    <source>
        <dbReference type="Pfam" id="PF14742"/>
    </source>
</evidence>
<dbReference type="Pfam" id="PF22422">
    <property type="entry name" value="MGH1-like_GH"/>
    <property type="match status" value="1"/>
</dbReference>
<proteinExistence type="predicted"/>
<organism evidence="4">
    <name type="scientific">Variovorax paradoxus</name>
    <dbReference type="NCBI Taxonomy" id="34073"/>
    <lineage>
        <taxon>Bacteria</taxon>
        <taxon>Pseudomonadati</taxon>
        <taxon>Pseudomonadota</taxon>
        <taxon>Betaproteobacteria</taxon>
        <taxon>Burkholderiales</taxon>
        <taxon>Comamonadaceae</taxon>
        <taxon>Variovorax</taxon>
    </lineage>
</organism>
<dbReference type="GO" id="GO:0005975">
    <property type="term" value="P:carbohydrate metabolic process"/>
    <property type="evidence" value="ECO:0007669"/>
    <property type="project" value="InterPro"/>
</dbReference>
<dbReference type="InterPro" id="IPR008928">
    <property type="entry name" value="6-hairpin_glycosidase_sf"/>
</dbReference>
<dbReference type="EMBL" id="LR743508">
    <property type="protein sequence ID" value="CAA2110500.1"/>
    <property type="molecule type" value="Genomic_DNA"/>
</dbReference>
<dbReference type="InterPro" id="IPR032856">
    <property type="entry name" value="GDE_N_bis"/>
</dbReference>
<feature type="domain" description="Mannosylglycerate hydrolase MGH1-like glycoside hydrolase" evidence="3">
    <location>
        <begin position="301"/>
        <end position="607"/>
    </location>
</feature>
<dbReference type="SUPFAM" id="SSF48208">
    <property type="entry name" value="Six-hairpin glycosidases"/>
    <property type="match status" value="1"/>
</dbReference>
<evidence type="ECO:0000256" key="1">
    <source>
        <dbReference type="SAM" id="MobiDB-lite"/>
    </source>
</evidence>
<evidence type="ECO:0008006" key="5">
    <source>
        <dbReference type="Google" id="ProtNLM"/>
    </source>
</evidence>
<dbReference type="InterPro" id="IPR012341">
    <property type="entry name" value="6hp_glycosidase-like_sf"/>
</dbReference>
<feature type="domain" description="Putative glycogen debranching enzyme N-terminal" evidence="2">
    <location>
        <begin position="31"/>
        <end position="221"/>
    </location>
</feature>
<dbReference type="InterPro" id="IPR054491">
    <property type="entry name" value="MGH1-like_GH"/>
</dbReference>